<organism evidence="6 7">
    <name type="scientific">Paenactinomyces guangxiensis</name>
    <dbReference type="NCBI Taxonomy" id="1490290"/>
    <lineage>
        <taxon>Bacteria</taxon>
        <taxon>Bacillati</taxon>
        <taxon>Bacillota</taxon>
        <taxon>Bacilli</taxon>
        <taxon>Bacillales</taxon>
        <taxon>Thermoactinomycetaceae</taxon>
        <taxon>Paenactinomyces</taxon>
    </lineage>
</organism>
<evidence type="ECO:0000313" key="6">
    <source>
        <dbReference type="EMBL" id="MBA4493179.1"/>
    </source>
</evidence>
<feature type="binding site" evidence="5">
    <location>
        <position position="66"/>
    </location>
    <ligand>
        <name>a divalent metal cation</name>
        <dbReference type="ChEBI" id="CHEBI:60240"/>
        <label>1</label>
    </ligand>
</feature>
<comment type="similarity">
    <text evidence="1 4">Belongs to the GTP cyclohydrolase I type 2/NIF3 family.</text>
</comment>
<feature type="binding site" evidence="5">
    <location>
        <position position="67"/>
    </location>
    <ligand>
        <name>a divalent metal cation</name>
        <dbReference type="ChEBI" id="CHEBI:60240"/>
        <label>1</label>
    </ligand>
</feature>
<dbReference type="Pfam" id="PF01784">
    <property type="entry name" value="DUF34_NIF3"/>
    <property type="match status" value="1"/>
</dbReference>
<dbReference type="PANTHER" id="PTHR13799:SF14">
    <property type="entry name" value="GTP CYCLOHYDROLASE 1 TYPE 2 HOMOLOG"/>
    <property type="match status" value="1"/>
</dbReference>
<dbReference type="SUPFAM" id="SSF102705">
    <property type="entry name" value="NIF3 (NGG1p interacting factor 3)-like"/>
    <property type="match status" value="1"/>
</dbReference>
<dbReference type="GO" id="GO:0005737">
    <property type="term" value="C:cytoplasm"/>
    <property type="evidence" value="ECO:0007669"/>
    <property type="project" value="TreeGrafter"/>
</dbReference>
<feature type="binding site" evidence="5">
    <location>
        <position position="105"/>
    </location>
    <ligand>
        <name>a divalent metal cation</name>
        <dbReference type="ChEBI" id="CHEBI:60240"/>
        <label>1</label>
    </ligand>
</feature>
<dbReference type="FunFam" id="3.30.70.120:FF:000006">
    <property type="entry name" value="GTP cyclohydrolase 1 type 2 homolog"/>
    <property type="match status" value="1"/>
</dbReference>
<dbReference type="PANTHER" id="PTHR13799">
    <property type="entry name" value="NGG1 INTERACTING FACTOR 3"/>
    <property type="match status" value="1"/>
</dbReference>
<keyword evidence="3 4" id="KW-0479">Metal-binding</keyword>
<dbReference type="InterPro" id="IPR002678">
    <property type="entry name" value="DUF34/NIF3"/>
</dbReference>
<sequence length="368" mass="40613">MAVRGAELIQCIDTYAPPSLAIENDRIGLQIGEPNTIVTGVLVTLDVTEAVVDEAIQKGANWIVAHHAVIYQPLKSIRTDQPAGRMIAKMLRHGINVYIAHTNLDAADDGVNDVLAEKLQLKETKVLIPYGEEKLKKLVVFVPEDHHDKLLQALGEAGAGWIGNYSHCTFNTPGVGTFLPTEGTNPFIGKQGQLEKVKEIRLETVVPERIERQVIDAMLNAHPYEEVAYDVYPLEIKGKDLGFGRVGRLEQPVSLGEFARHVKQAYQLEGLRITGDLQQKVQSVAVLGGSGGRYFMDAKRAGADVYITGDIDYHVAQDALAHGLHVIDPGHHVEHLVVERVCQVLMQKLEKAVPIYASRVNTNPFRFF</sequence>
<dbReference type="FunFam" id="3.40.1390.30:FF:000001">
    <property type="entry name" value="GTP cyclohydrolase 1 type 2"/>
    <property type="match status" value="1"/>
</dbReference>
<dbReference type="PIRSF" id="PIRSF037489">
    <property type="entry name" value="UCP037489_NIF3_YqfO"/>
    <property type="match status" value="1"/>
</dbReference>
<comment type="caution">
    <text evidence="6">The sequence shown here is derived from an EMBL/GenBank/DDBJ whole genome shotgun (WGS) entry which is preliminary data.</text>
</comment>
<evidence type="ECO:0000313" key="7">
    <source>
        <dbReference type="Proteomes" id="UP000535491"/>
    </source>
</evidence>
<dbReference type="NCBIfam" id="TIGR00486">
    <property type="entry name" value="YbgI_SA1388"/>
    <property type="match status" value="1"/>
</dbReference>
<evidence type="ECO:0000256" key="5">
    <source>
        <dbReference type="PIRSR" id="PIRSR602678-1"/>
    </source>
</evidence>
<reference evidence="6 7" key="1">
    <citation type="submission" date="2020-07" db="EMBL/GenBank/DDBJ databases">
        <authorList>
            <person name="Feng H."/>
        </authorList>
    </citation>
    <scope>NUCLEOTIDE SEQUENCE [LARGE SCALE GENOMIC DNA]</scope>
    <source>
        <strain evidence="7">s-10</strain>
    </source>
</reference>
<proteinExistence type="inferred from homology"/>
<dbReference type="RefSeq" id="WP_181750556.1">
    <property type="nucleotide sequence ID" value="NZ_JACEIQ010000001.1"/>
</dbReference>
<feature type="binding site" evidence="5">
    <location>
        <position position="334"/>
    </location>
    <ligand>
        <name>a divalent metal cation</name>
        <dbReference type="ChEBI" id="CHEBI:60240"/>
        <label>1</label>
    </ligand>
</feature>
<dbReference type="Proteomes" id="UP000535491">
    <property type="component" value="Unassembled WGS sequence"/>
</dbReference>
<keyword evidence="7" id="KW-1185">Reference proteome</keyword>
<dbReference type="AlphaFoldDB" id="A0A7W1WNJ9"/>
<name>A0A7W1WNJ9_9BACL</name>
<feature type="binding site" evidence="5">
    <location>
        <position position="331"/>
    </location>
    <ligand>
        <name>a divalent metal cation</name>
        <dbReference type="ChEBI" id="CHEBI:60240"/>
        <label>1</label>
    </ligand>
</feature>
<gene>
    <name evidence="6" type="ORF">H1191_02470</name>
</gene>
<evidence type="ECO:0000256" key="3">
    <source>
        <dbReference type="ARBA" id="ARBA00022723"/>
    </source>
</evidence>
<dbReference type="InterPro" id="IPR017221">
    <property type="entry name" value="DUF34/NIF3_bac"/>
</dbReference>
<protein>
    <recommendedName>
        <fullName evidence="2 4">GTP cyclohydrolase 1 type 2 homolog</fullName>
    </recommendedName>
</protein>
<dbReference type="Gene3D" id="3.40.1390.30">
    <property type="entry name" value="NIF3 (NGG1p interacting factor 3)-like"/>
    <property type="match status" value="1"/>
</dbReference>
<dbReference type="Gene3D" id="3.30.70.120">
    <property type="match status" value="1"/>
</dbReference>
<evidence type="ECO:0000256" key="1">
    <source>
        <dbReference type="ARBA" id="ARBA00006964"/>
    </source>
</evidence>
<dbReference type="InterPro" id="IPR015867">
    <property type="entry name" value="N-reg_PII/ATP_PRibTrfase_C"/>
</dbReference>
<evidence type="ECO:0000256" key="2">
    <source>
        <dbReference type="ARBA" id="ARBA00022112"/>
    </source>
</evidence>
<dbReference type="GO" id="GO:0046872">
    <property type="term" value="F:metal ion binding"/>
    <property type="evidence" value="ECO:0007669"/>
    <property type="project" value="UniProtKB-UniRule"/>
</dbReference>
<evidence type="ECO:0000256" key="4">
    <source>
        <dbReference type="PIRNR" id="PIRNR037489"/>
    </source>
</evidence>
<dbReference type="EMBL" id="JACEIQ010000001">
    <property type="protein sequence ID" value="MBA4493179.1"/>
    <property type="molecule type" value="Genomic_DNA"/>
</dbReference>
<dbReference type="InterPro" id="IPR036069">
    <property type="entry name" value="DUF34/NIF3_sf"/>
</dbReference>
<accession>A0A7W1WNJ9</accession>